<dbReference type="Proteomes" id="UP000694865">
    <property type="component" value="Unplaced"/>
</dbReference>
<dbReference type="InterPro" id="IPR048857">
    <property type="entry name" value="OTU1_Ubl"/>
</dbReference>
<feature type="region of interest" description="Disordered" evidence="7">
    <location>
        <begin position="1061"/>
        <end position="1103"/>
    </location>
</feature>
<dbReference type="GeneID" id="100374853"/>
<keyword evidence="4" id="KW-0833">Ubl conjugation pathway</keyword>
<evidence type="ECO:0000256" key="4">
    <source>
        <dbReference type="ARBA" id="ARBA00022786"/>
    </source>
</evidence>
<dbReference type="EC" id="3.4.19.12" evidence="2"/>
<feature type="region of interest" description="Disordered" evidence="7">
    <location>
        <begin position="713"/>
        <end position="773"/>
    </location>
</feature>
<dbReference type="PANTHER" id="PTHR14843">
    <property type="entry name" value="DEUBIQUITINATING PROTEIN VCIP135"/>
    <property type="match status" value="1"/>
</dbReference>
<evidence type="ECO:0000256" key="2">
    <source>
        <dbReference type="ARBA" id="ARBA00012759"/>
    </source>
</evidence>
<evidence type="ECO:0000256" key="1">
    <source>
        <dbReference type="ARBA" id="ARBA00000707"/>
    </source>
</evidence>
<dbReference type="PANTHER" id="PTHR14843:SF2">
    <property type="entry name" value="DEUBIQUITINATING PROTEIN VCPIP1"/>
    <property type="match status" value="1"/>
</dbReference>
<feature type="region of interest" description="Disordered" evidence="7">
    <location>
        <begin position="845"/>
        <end position="874"/>
    </location>
</feature>
<dbReference type="PROSITE" id="PS50802">
    <property type="entry name" value="OTU"/>
    <property type="match status" value="1"/>
</dbReference>
<dbReference type="RefSeq" id="XP_006824972.1">
    <property type="nucleotide sequence ID" value="XM_006824909.1"/>
</dbReference>
<protein>
    <recommendedName>
        <fullName evidence="2">ubiquitinyl hydrolase 1</fullName>
        <ecNumber evidence="2">3.4.19.12</ecNumber>
    </recommendedName>
</protein>
<feature type="region of interest" description="Disordered" evidence="7">
    <location>
        <begin position="1188"/>
        <end position="1252"/>
    </location>
</feature>
<feature type="compositionally biased region" description="Basic and acidic residues" evidence="7">
    <location>
        <begin position="1227"/>
        <end position="1238"/>
    </location>
</feature>
<dbReference type="Pfam" id="PF21403">
    <property type="entry name" value="OTU1_UBXL"/>
    <property type="match status" value="1"/>
</dbReference>
<keyword evidence="5" id="KW-0378">Hydrolase</keyword>
<evidence type="ECO:0000313" key="10">
    <source>
        <dbReference type="RefSeq" id="XP_006824972.1"/>
    </source>
</evidence>
<evidence type="ECO:0000256" key="7">
    <source>
        <dbReference type="SAM" id="MobiDB-lite"/>
    </source>
</evidence>
<feature type="compositionally biased region" description="Polar residues" evidence="7">
    <location>
        <begin position="1075"/>
        <end position="1086"/>
    </location>
</feature>
<feature type="region of interest" description="Disordered" evidence="7">
    <location>
        <begin position="635"/>
        <end position="674"/>
    </location>
</feature>
<evidence type="ECO:0000256" key="5">
    <source>
        <dbReference type="ARBA" id="ARBA00022801"/>
    </source>
</evidence>
<proteinExistence type="predicted"/>
<feature type="compositionally biased region" description="Basic and acidic residues" evidence="7">
    <location>
        <begin position="716"/>
        <end position="755"/>
    </location>
</feature>
<evidence type="ECO:0000256" key="3">
    <source>
        <dbReference type="ARBA" id="ARBA00022670"/>
    </source>
</evidence>
<dbReference type="CDD" id="cd22769">
    <property type="entry name" value="OTU_VCIP135"/>
    <property type="match status" value="1"/>
</dbReference>
<dbReference type="Pfam" id="PF02338">
    <property type="entry name" value="OTU"/>
    <property type="match status" value="1"/>
</dbReference>
<sequence>MLPRSKSGEPYRLLSGYCPDDHCKTKLYFPAWDSSIECTGCGQRHEKSSIVNIEQVNDPEVALHNMVRNVLLGNVVPKKGTDSTRVLGLSNYHCKLLSPLLTYYGMDKGGKAQKLQSLNRGETFDCAILGDRAFQISPEHIDISGYGRDQTGSVKYLQETVDMIDRFNDPKGELLIPLHADGDGHCLVHAVSRSLIGRELFWHALRVNLKKHFEMYLDKYKLIFCDFIDINEWSLIVDECDPDFVPYDTEPIGLRNIHIFGLCNVLHRPIILLDSLSGLQSSADYSGIFLPALVPPDKCKGKDGKLNKPICIAWSSPGRNHYIPLVGVKGRPLPRIPRWMISKAWGMPQELLNQYVEFDKDDMCTIGGERTLGDKYIERLANAMEEVFMDNYHVHPKLVADMHQYVYKRSGIVGVQTEIVTEATRKSVSEKRLYRCLTCDAITEFTVSPEWFIRGGMLYALAENTHGKLQHNKKYSFPLHGLICSYDPVKDELVPDLSHSTLTQCSWCQGNSVRLVNGDGSIVYNNGDRTKTPAPDTRCNCGFKHYWDGTEYDNLPENLPVELTWGGKTVKETVYWFQYERDTSLNSNAYEIASALVQKHFPGEFGSERLVQSVAGTILKMTAKKEEEYKPISLAGMQPPEEPFTPDLSQPTSPRLSASSPNQLSPRNLHEKTPSKIILTGFKSKTFHKEELTLNEKEKEIKQRVETNAPLQQRRATLEEEKRKHQEEWRAKQQQAAKKEVHTAGKKGPIEEEKAQSLPPTKPTGKKIRVSTSDGRQSMMSLDVAITYQQLQDKIETELNVPKERQKIKYGFPPRELKPADVGKDGDTVPLQHGDKVMVEILPDPNQQKDPQEMDTQYESSQQTRQSWTGGETLQQSVPTDDMMQSLENLSQDFSMALMATISGSDLWTYVQNMPQLFARGGLFYRQVERDLGLADNKHCTLPTLPSKTFRFNAKEDRLELCLEPIGHFPVAPGVDDPSVLSRIATEKLSTTSAASSDQGQVFGRIKAGGSGVVKPGSAREKSSTMVFTGEAHTLSGSTSIEASRTETTRGLTATGVSMQETPITSSDRRLPVTAGTSEVSSTSLEASKEKDMNYGSAENTSKVEETALQSENIEMSEVKLHPDEKSSIDDDDITVTELTEIIAEAKESDIKMETVELIAPASPMQTEKSQIGIINIPTNTGISEALTNETSESSHADSSDSTTVSGADGRPLVAKKLGPGYTVLARETDTSESRQADADSLLHSTEHMDSS</sequence>
<dbReference type="InterPro" id="IPR045827">
    <property type="entry name" value="VCPIP1_N"/>
</dbReference>
<keyword evidence="9" id="KW-1185">Reference proteome</keyword>
<keyword evidence="6" id="KW-0788">Thiol protease</keyword>
<dbReference type="CDD" id="cd17059">
    <property type="entry name" value="Ubl_OTU1"/>
    <property type="match status" value="1"/>
</dbReference>
<organism evidence="9 10">
    <name type="scientific">Saccoglossus kowalevskii</name>
    <name type="common">Acorn worm</name>
    <dbReference type="NCBI Taxonomy" id="10224"/>
    <lineage>
        <taxon>Eukaryota</taxon>
        <taxon>Metazoa</taxon>
        <taxon>Hemichordata</taxon>
        <taxon>Enteropneusta</taxon>
        <taxon>Harrimaniidae</taxon>
        <taxon>Saccoglossus</taxon>
    </lineage>
</organism>
<dbReference type="InterPro" id="IPR039087">
    <property type="entry name" value="VCPIP1"/>
</dbReference>
<reference evidence="10" key="1">
    <citation type="submission" date="2025-08" db="UniProtKB">
        <authorList>
            <consortium name="RefSeq"/>
        </authorList>
    </citation>
    <scope>IDENTIFICATION</scope>
    <source>
        <tissue evidence="10">Testes</tissue>
    </source>
</reference>
<dbReference type="Gene3D" id="3.10.20.90">
    <property type="entry name" value="Phosphatidylinositol 3-kinase Catalytic Subunit, Chain A, domain 1"/>
    <property type="match status" value="1"/>
</dbReference>
<evidence type="ECO:0000259" key="8">
    <source>
        <dbReference type="PROSITE" id="PS50802"/>
    </source>
</evidence>
<dbReference type="InterPro" id="IPR003323">
    <property type="entry name" value="OTU_dom"/>
</dbReference>
<gene>
    <name evidence="10" type="primary">LOC100374853</name>
</gene>
<feature type="domain" description="OTU" evidence="8">
    <location>
        <begin position="175"/>
        <end position="328"/>
    </location>
</feature>
<feature type="compositionally biased region" description="Polar residues" evidence="7">
    <location>
        <begin position="647"/>
        <end position="666"/>
    </location>
</feature>
<dbReference type="Pfam" id="PF19437">
    <property type="entry name" value="VCIP135_N"/>
    <property type="match status" value="1"/>
</dbReference>
<evidence type="ECO:0000256" key="6">
    <source>
        <dbReference type="ARBA" id="ARBA00022807"/>
    </source>
</evidence>
<evidence type="ECO:0000313" key="9">
    <source>
        <dbReference type="Proteomes" id="UP000694865"/>
    </source>
</evidence>
<accession>A0ABM0MY81</accession>
<keyword evidence="3" id="KW-0645">Protease</keyword>
<name>A0ABM0MY81_SACKO</name>
<comment type="catalytic activity">
    <reaction evidence="1">
        <text>Thiol-dependent hydrolysis of ester, thioester, amide, peptide and isopeptide bonds formed by the C-terminal Gly of ubiquitin (a 76-residue protein attached to proteins as an intracellular targeting signal).</text>
        <dbReference type="EC" id="3.4.19.12"/>
    </reaction>
</comment>